<keyword evidence="11" id="KW-1185">Reference proteome</keyword>
<evidence type="ECO:0000256" key="6">
    <source>
        <dbReference type="ARBA" id="ARBA00022989"/>
    </source>
</evidence>
<organism evidence="10 11">
    <name type="scientific">Mycoplasma wenyonii</name>
    <dbReference type="NCBI Taxonomy" id="65123"/>
    <lineage>
        <taxon>Bacteria</taxon>
        <taxon>Bacillati</taxon>
        <taxon>Mycoplasmatota</taxon>
        <taxon>Mollicutes</taxon>
        <taxon>Mycoplasmataceae</taxon>
        <taxon>Mycoplasma</taxon>
    </lineage>
</organism>
<evidence type="ECO:0000256" key="2">
    <source>
        <dbReference type="ARBA" id="ARBA00007069"/>
    </source>
</evidence>
<dbReference type="EMBL" id="QKVO01000013">
    <property type="protein sequence ID" value="RAO94889.1"/>
    <property type="molecule type" value="Genomic_DNA"/>
</dbReference>
<keyword evidence="4" id="KW-1003">Cell membrane</keyword>
<keyword evidence="5 8" id="KW-0812">Transmembrane</keyword>
<gene>
    <name evidence="10" type="ORF">DNK47_02645</name>
</gene>
<name>A0A328PUV8_9MOLU</name>
<comment type="subcellular location">
    <subcellularLocation>
        <location evidence="1">Cell membrane</location>
        <topology evidence="1">Multi-pass membrane protein</topology>
    </subcellularLocation>
</comment>
<evidence type="ECO:0000313" key="10">
    <source>
        <dbReference type="EMBL" id="RAO94889.1"/>
    </source>
</evidence>
<dbReference type="PROSITE" id="PS50928">
    <property type="entry name" value="ABC_TM1"/>
    <property type="match status" value="1"/>
</dbReference>
<evidence type="ECO:0000313" key="11">
    <source>
        <dbReference type="Proteomes" id="UP000249762"/>
    </source>
</evidence>
<feature type="transmembrane region" description="Helical" evidence="8">
    <location>
        <begin position="179"/>
        <end position="200"/>
    </location>
</feature>
<dbReference type="AlphaFoldDB" id="A0A328PUV8"/>
<dbReference type="OrthoDB" id="9807047at2"/>
<evidence type="ECO:0000256" key="5">
    <source>
        <dbReference type="ARBA" id="ARBA00022692"/>
    </source>
</evidence>
<comment type="caution">
    <text evidence="10">The sequence shown here is derived from an EMBL/GenBank/DDBJ whole genome shotgun (WGS) entry which is preliminary data.</text>
</comment>
<feature type="transmembrane region" description="Helical" evidence="8">
    <location>
        <begin position="20"/>
        <end position="42"/>
    </location>
</feature>
<dbReference type="Gene3D" id="1.10.3720.10">
    <property type="entry name" value="MetI-like"/>
    <property type="match status" value="1"/>
</dbReference>
<protein>
    <submittedName>
        <fullName evidence="10">Spermidine/putrescine ABC transporter permease</fullName>
    </submittedName>
</protein>
<dbReference type="PANTHER" id="PTHR42929:SF1">
    <property type="entry name" value="INNER MEMBRANE ABC TRANSPORTER PERMEASE PROTEIN YDCU-RELATED"/>
    <property type="match status" value="1"/>
</dbReference>
<comment type="similarity">
    <text evidence="2">Belongs to the binding-protein-dependent transport system permease family. CysTW subfamily.</text>
</comment>
<accession>A0A328PUV8</accession>
<dbReference type="PANTHER" id="PTHR42929">
    <property type="entry name" value="INNER MEMBRANE ABC TRANSPORTER PERMEASE PROTEIN YDCU-RELATED-RELATED"/>
    <property type="match status" value="1"/>
</dbReference>
<dbReference type="InterPro" id="IPR035906">
    <property type="entry name" value="MetI-like_sf"/>
</dbReference>
<evidence type="ECO:0000256" key="1">
    <source>
        <dbReference type="ARBA" id="ARBA00004651"/>
    </source>
</evidence>
<dbReference type="GO" id="GO:0055085">
    <property type="term" value="P:transmembrane transport"/>
    <property type="evidence" value="ECO:0007669"/>
    <property type="project" value="InterPro"/>
</dbReference>
<dbReference type="Proteomes" id="UP000249762">
    <property type="component" value="Unassembled WGS sequence"/>
</dbReference>
<evidence type="ECO:0000256" key="4">
    <source>
        <dbReference type="ARBA" id="ARBA00022475"/>
    </source>
</evidence>
<evidence type="ECO:0000256" key="7">
    <source>
        <dbReference type="ARBA" id="ARBA00023136"/>
    </source>
</evidence>
<keyword evidence="7 8" id="KW-0472">Membrane</keyword>
<reference evidence="11" key="1">
    <citation type="submission" date="2018-06" db="EMBL/GenBank/DDBJ databases">
        <authorList>
            <person name="Martinez Ocampo F."/>
            <person name="Quiroz Castaneda R.E."/>
            <person name="Rojas Lopez X."/>
        </authorList>
    </citation>
    <scope>NUCLEOTIDE SEQUENCE [LARGE SCALE GENOMIC DNA]</scope>
    <source>
        <strain evidence="11">INIFAP02</strain>
    </source>
</reference>
<dbReference type="CDD" id="cd06261">
    <property type="entry name" value="TM_PBP2"/>
    <property type="match status" value="1"/>
</dbReference>
<keyword evidence="6 8" id="KW-1133">Transmembrane helix</keyword>
<keyword evidence="3" id="KW-0813">Transport</keyword>
<dbReference type="GO" id="GO:0005886">
    <property type="term" value="C:plasma membrane"/>
    <property type="evidence" value="ECO:0007669"/>
    <property type="project" value="UniProtKB-SubCell"/>
</dbReference>
<evidence type="ECO:0000256" key="3">
    <source>
        <dbReference type="ARBA" id="ARBA00022448"/>
    </source>
</evidence>
<dbReference type="SUPFAM" id="SSF161098">
    <property type="entry name" value="MetI-like"/>
    <property type="match status" value="1"/>
</dbReference>
<evidence type="ECO:0000259" key="9">
    <source>
        <dbReference type="PROSITE" id="PS50928"/>
    </source>
</evidence>
<feature type="transmembrane region" description="Helical" evidence="8">
    <location>
        <begin position="136"/>
        <end position="158"/>
    </location>
</feature>
<feature type="transmembrane region" description="Helical" evidence="8">
    <location>
        <begin position="57"/>
        <end position="86"/>
    </location>
</feature>
<feature type="domain" description="ABC transmembrane type-1" evidence="9">
    <location>
        <begin position="61"/>
        <end position="254"/>
    </location>
</feature>
<feature type="transmembrane region" description="Helical" evidence="8">
    <location>
        <begin position="98"/>
        <end position="116"/>
    </location>
</feature>
<dbReference type="InterPro" id="IPR000515">
    <property type="entry name" value="MetI-like"/>
</dbReference>
<evidence type="ECO:0000256" key="8">
    <source>
        <dbReference type="SAM" id="Phobius"/>
    </source>
</evidence>
<sequence>MKLILNWTYFNLRKIEALFVPFVVFFCLTVFLPLVLMCTYSFSSLGGIQGSQFTPNIFVSLGISTMVATIALIITLVLSFILAFLIWSSFSGKWRKRLLLLLCLPLVTNYFIKLIGLKSCFDFFNGRLNSTYGVQYTIIGLVYLSLPLVTYNFINTFFSIPQGQRRAIRDLGQATWGEIIFLLLPWSKTTFFSSSILFFLPSLFTTFISEFLNHDMGTRMIGEVISNLAGMNFWTQGSRPFIAFLVSLLFTITIFFIVFWVSCYKLASYQAKRIKGWLYLKAKKENLRRRGMRLVVSPNN</sequence>
<feature type="transmembrane region" description="Helical" evidence="8">
    <location>
        <begin position="241"/>
        <end position="263"/>
    </location>
</feature>
<proteinExistence type="inferred from homology"/>